<keyword evidence="2" id="KW-1185">Reference proteome</keyword>
<organism evidence="1 2">
    <name type="scientific">Cyclocybe aegerita</name>
    <name type="common">Black poplar mushroom</name>
    <name type="synonym">Agrocybe aegerita</name>
    <dbReference type="NCBI Taxonomy" id="1973307"/>
    <lineage>
        <taxon>Eukaryota</taxon>
        <taxon>Fungi</taxon>
        <taxon>Dikarya</taxon>
        <taxon>Basidiomycota</taxon>
        <taxon>Agaricomycotina</taxon>
        <taxon>Agaricomycetes</taxon>
        <taxon>Agaricomycetidae</taxon>
        <taxon>Agaricales</taxon>
        <taxon>Agaricineae</taxon>
        <taxon>Bolbitiaceae</taxon>
        <taxon>Cyclocybe</taxon>
    </lineage>
</organism>
<dbReference type="AlphaFoldDB" id="A0A8S0WBX6"/>
<comment type="caution">
    <text evidence="1">The sequence shown here is derived from an EMBL/GenBank/DDBJ whole genome shotgun (WGS) entry which is preliminary data.</text>
</comment>
<protein>
    <recommendedName>
        <fullName evidence="3">F-box domain-containing protein</fullName>
    </recommendedName>
</protein>
<name>A0A8S0WBX6_CYCAE</name>
<reference evidence="1 2" key="1">
    <citation type="submission" date="2020-01" db="EMBL/GenBank/DDBJ databases">
        <authorList>
            <person name="Gupta K D."/>
        </authorList>
    </citation>
    <scope>NUCLEOTIDE SEQUENCE [LARGE SCALE GENOMIC DNA]</scope>
</reference>
<evidence type="ECO:0000313" key="2">
    <source>
        <dbReference type="Proteomes" id="UP000467700"/>
    </source>
</evidence>
<accession>A0A8S0WBX6</accession>
<proteinExistence type="predicted"/>
<dbReference type="EMBL" id="CACVBS010000045">
    <property type="protein sequence ID" value="CAA7264480.1"/>
    <property type="molecule type" value="Genomic_DNA"/>
</dbReference>
<evidence type="ECO:0000313" key="1">
    <source>
        <dbReference type="EMBL" id="CAA7264480.1"/>
    </source>
</evidence>
<sequence>MSTKTLCTKCSSPLPIIPLLSQILSILKIPCPECKRHVELHQNDLSKARVLAADVLSTIFLLTLPPTSSREVQFGTSIEGSEPWILSQVCRSWRAVAFTTPTLWTGFPCFQITSDMPNSDSGTGGLLRKSLTMFPSTQFPINISLDHHEPGSGSRENLVTQVLLPHSNRFDHLYISSLSKDIESFFACVKGNLASLKSLSLHITRTNVGYVEPPSSPISAFAHAPLLDDFTYFSTKLFSWRNLQNWILLPWSQLQRFSATMIDPSSIILILSTAKALKECQINNCTIPDKGHPIWSSAVQQMPSIPSVTNTSVSMFYLCSLEVSDLAEHILSHLTLPSLRKLSLSVQNIAVAPINGFISRSSCTLTFFELESRFGCTGDLAGLLALLPAVTNLHIPIMPDIFSTILSTCEGHPLPFPARGQHLYLTIPEGSEGDVLYAYDSEPTIADLRSRYRTKLSAIVSRLRKAIPYETVIVAGNGPMHETFYTLDGRSKDSVDRGLLSTWDTILEEICKTARSGWVTTKVDALMKVLSEIEAHPHIDTCYLRNALIRCYTLPDVLSLIPDGMAIVRYRIEAILEKWASSVDASLHEVGWMETELSWVLVHAQRRGSLRLQRRERSKYRFAPFNVENGFVTV</sequence>
<dbReference type="Proteomes" id="UP000467700">
    <property type="component" value="Unassembled WGS sequence"/>
</dbReference>
<gene>
    <name evidence="1" type="ORF">AAE3_LOCUS6843</name>
</gene>
<dbReference type="OrthoDB" id="3229088at2759"/>
<evidence type="ECO:0008006" key="3">
    <source>
        <dbReference type="Google" id="ProtNLM"/>
    </source>
</evidence>